<evidence type="ECO:0000256" key="4">
    <source>
        <dbReference type="ARBA" id="ARBA00022989"/>
    </source>
</evidence>
<dbReference type="AlphaFoldDB" id="A0A381R4I8"/>
<evidence type="ECO:0000256" key="3">
    <source>
        <dbReference type="ARBA" id="ARBA00022692"/>
    </source>
</evidence>
<dbReference type="GO" id="GO:0005886">
    <property type="term" value="C:plasma membrane"/>
    <property type="evidence" value="ECO:0007669"/>
    <property type="project" value="UniProtKB-SubCell"/>
</dbReference>
<organism evidence="6">
    <name type="scientific">marine metagenome</name>
    <dbReference type="NCBI Taxonomy" id="408172"/>
    <lineage>
        <taxon>unclassified sequences</taxon>
        <taxon>metagenomes</taxon>
        <taxon>ecological metagenomes</taxon>
    </lineage>
</organism>
<dbReference type="GO" id="GO:0022857">
    <property type="term" value="F:transmembrane transporter activity"/>
    <property type="evidence" value="ECO:0007669"/>
    <property type="project" value="InterPro"/>
</dbReference>
<dbReference type="EMBL" id="UINC01001667">
    <property type="protein sequence ID" value="SUZ86134.1"/>
    <property type="molecule type" value="Genomic_DNA"/>
</dbReference>
<name>A0A381R4I8_9ZZZZ</name>
<evidence type="ECO:0000313" key="6">
    <source>
        <dbReference type="EMBL" id="SUZ86134.1"/>
    </source>
</evidence>
<proteinExistence type="predicted"/>
<sequence length="125" mass="14000">MLVLLVIFMMTTPIIEQGVEVELPQTDANIVEYTKDQPTVITIDKQGDYYINSLEDATAEMTEEGEKVSINIAVNRVIARLQIWPEMKVFVRGDKNVDYGSVVELMALLQQNGVDKVGIVTENPN</sequence>
<dbReference type="PANTHER" id="PTHR30558">
    <property type="entry name" value="EXBD MEMBRANE COMPONENT OF PMF-DRIVEN MACROMOLECULE IMPORT SYSTEM"/>
    <property type="match status" value="1"/>
</dbReference>
<comment type="subcellular location">
    <subcellularLocation>
        <location evidence="1">Cell membrane</location>
        <topology evidence="1">Single-pass membrane protein</topology>
    </subcellularLocation>
</comment>
<keyword evidence="4" id="KW-1133">Transmembrane helix</keyword>
<dbReference type="PANTHER" id="PTHR30558:SF7">
    <property type="entry name" value="TOL-PAL SYSTEM PROTEIN TOLR"/>
    <property type="match status" value="1"/>
</dbReference>
<evidence type="ECO:0000256" key="5">
    <source>
        <dbReference type="ARBA" id="ARBA00023136"/>
    </source>
</evidence>
<keyword evidence="3" id="KW-0812">Transmembrane</keyword>
<keyword evidence="2" id="KW-1003">Cell membrane</keyword>
<evidence type="ECO:0000256" key="1">
    <source>
        <dbReference type="ARBA" id="ARBA00004162"/>
    </source>
</evidence>
<keyword evidence="5" id="KW-0472">Membrane</keyword>
<protein>
    <recommendedName>
        <fullName evidence="7">Protein TolR</fullName>
    </recommendedName>
</protein>
<accession>A0A381R4I8</accession>
<gene>
    <name evidence="6" type="ORF">METZ01_LOCUS38988</name>
</gene>
<evidence type="ECO:0008006" key="7">
    <source>
        <dbReference type="Google" id="ProtNLM"/>
    </source>
</evidence>
<dbReference type="Gene3D" id="3.30.420.270">
    <property type="match status" value="1"/>
</dbReference>
<dbReference type="InterPro" id="IPR003400">
    <property type="entry name" value="ExbD"/>
</dbReference>
<dbReference type="Pfam" id="PF02472">
    <property type="entry name" value="ExbD"/>
    <property type="match status" value="1"/>
</dbReference>
<reference evidence="6" key="1">
    <citation type="submission" date="2018-05" db="EMBL/GenBank/DDBJ databases">
        <authorList>
            <person name="Lanie J.A."/>
            <person name="Ng W.-L."/>
            <person name="Kazmierczak K.M."/>
            <person name="Andrzejewski T.M."/>
            <person name="Davidsen T.M."/>
            <person name="Wayne K.J."/>
            <person name="Tettelin H."/>
            <person name="Glass J.I."/>
            <person name="Rusch D."/>
            <person name="Podicherti R."/>
            <person name="Tsui H.-C.T."/>
            <person name="Winkler M.E."/>
        </authorList>
    </citation>
    <scope>NUCLEOTIDE SEQUENCE</scope>
</reference>
<evidence type="ECO:0000256" key="2">
    <source>
        <dbReference type="ARBA" id="ARBA00022475"/>
    </source>
</evidence>